<dbReference type="SUPFAM" id="SSF75304">
    <property type="entry name" value="Amidase signature (AS) enzymes"/>
    <property type="match status" value="1"/>
</dbReference>
<proteinExistence type="predicted"/>
<dbReference type="RefSeq" id="WP_407329864.1">
    <property type="nucleotide sequence ID" value="NZ_CP136865.1"/>
</dbReference>
<dbReference type="Pfam" id="PF01425">
    <property type="entry name" value="Amidase"/>
    <property type="match status" value="1"/>
</dbReference>
<accession>A0ABZ0IJN4</accession>
<dbReference type="EMBL" id="CP136865">
    <property type="protein sequence ID" value="WOJ98505.1"/>
    <property type="molecule type" value="Genomic_DNA"/>
</dbReference>
<feature type="domain" description="Amidase" evidence="1">
    <location>
        <begin position="59"/>
        <end position="510"/>
    </location>
</feature>
<evidence type="ECO:0000313" key="2">
    <source>
        <dbReference type="EMBL" id="WOJ98505.1"/>
    </source>
</evidence>
<dbReference type="Proteomes" id="UP001626549">
    <property type="component" value="Chromosome"/>
</dbReference>
<dbReference type="Gene3D" id="3.90.1300.10">
    <property type="entry name" value="Amidase signature (AS) domain"/>
    <property type="match status" value="1"/>
</dbReference>
<protein>
    <submittedName>
        <fullName evidence="2">Amidase family protein</fullName>
    </submittedName>
</protein>
<organism evidence="2 3">
    <name type="scientific">Congregibacter brevis</name>
    <dbReference type="NCBI Taxonomy" id="3081201"/>
    <lineage>
        <taxon>Bacteria</taxon>
        <taxon>Pseudomonadati</taxon>
        <taxon>Pseudomonadota</taxon>
        <taxon>Gammaproteobacteria</taxon>
        <taxon>Cellvibrionales</taxon>
        <taxon>Halieaceae</taxon>
        <taxon>Congregibacter</taxon>
    </lineage>
</organism>
<evidence type="ECO:0000313" key="3">
    <source>
        <dbReference type="Proteomes" id="UP001626549"/>
    </source>
</evidence>
<evidence type="ECO:0000259" key="1">
    <source>
        <dbReference type="Pfam" id="PF01425"/>
    </source>
</evidence>
<name>A0ABZ0IJN4_9GAMM</name>
<sequence>MLDIRHIRLVQRSSFHYLVFIALLGACTAGETAELELTSANISELNAAMDAGVLSSEQLTRLYLDRITAYDQQGPTLNTVMLLNPNALERARELDIEREAQGRRSPLHGIPVVIKDNLDTGDMPTTAGSFMLAGSLPPDDAFVVQKLRDAGAIILAKLNLSEFASGGAMNSLGGVIANPHHLGRTPSGSSGGTGAAIAAGFASMGLGTDTGGSVRGPSSANGIVGLKTTHGLLSRDGVVPLALSFDTVGPMTRSVTDLALSLGVMTGVDPADDSTSKSAGKSHTDYSQFLDPDSLKGARIGVARVFMGVDGEVDWLVESALQSMRDAGAEIVDVELPDWLLESRGKFYRAIRYPEFKAQIADYLSTLDDEYPKDLEELISRAMTLNAPRLDGVGPNPSRWSLMQLEVEASGLDGFEYEAVKAHALPLITQTIEGLMSSHSLDAIVYPTSSTPAELIERPAGISEPGSGGSPVILANLSGLPDLILPIGFTGRGMPITLSFMGTAFGEPRLIGLAYALEQRLQAIRTPALTPPLAGGTIRYE</sequence>
<reference evidence="2 3" key="1">
    <citation type="submission" date="2023-10" db="EMBL/GenBank/DDBJ databases">
        <title>Two novel species belonging to the OM43/NOR5 clade.</title>
        <authorList>
            <person name="Park M."/>
        </authorList>
    </citation>
    <scope>NUCLEOTIDE SEQUENCE [LARGE SCALE GENOMIC DNA]</scope>
    <source>
        <strain evidence="2 3">IMCC45268</strain>
    </source>
</reference>
<dbReference type="InterPro" id="IPR023631">
    <property type="entry name" value="Amidase_dom"/>
</dbReference>
<dbReference type="PROSITE" id="PS51257">
    <property type="entry name" value="PROKAR_LIPOPROTEIN"/>
    <property type="match status" value="1"/>
</dbReference>
<dbReference type="PANTHER" id="PTHR42678:SF34">
    <property type="entry name" value="OS04G0183300 PROTEIN"/>
    <property type="match status" value="1"/>
</dbReference>
<keyword evidence="3" id="KW-1185">Reference proteome</keyword>
<dbReference type="InterPro" id="IPR036928">
    <property type="entry name" value="AS_sf"/>
</dbReference>
<dbReference type="PANTHER" id="PTHR42678">
    <property type="entry name" value="AMIDASE"/>
    <property type="match status" value="1"/>
</dbReference>
<gene>
    <name evidence="2" type="ORF">R0137_08015</name>
</gene>